<evidence type="ECO:0000313" key="4">
    <source>
        <dbReference type="RefSeq" id="XP_042560551.1"/>
    </source>
</evidence>
<dbReference type="RefSeq" id="XP_042560551.1">
    <property type="nucleotide sequence ID" value="XM_042704617.1"/>
</dbReference>
<dbReference type="PANTHER" id="PTHR32046">
    <property type="entry name" value="G DOMAIN-CONTAINING PROTEIN"/>
    <property type="match status" value="1"/>
</dbReference>
<gene>
    <name evidence="4" type="primary">LOC122129886</name>
</gene>
<evidence type="ECO:0000313" key="3">
    <source>
        <dbReference type="Proteomes" id="UP000515152"/>
    </source>
</evidence>
<dbReference type="GeneID" id="122129886"/>
<protein>
    <submittedName>
        <fullName evidence="4">Uncharacterized protein LOC122129886</fullName>
    </submittedName>
</protein>
<dbReference type="Proteomes" id="UP000515152">
    <property type="component" value="Unplaced"/>
</dbReference>
<dbReference type="InterPro" id="IPR030379">
    <property type="entry name" value="G_SEPTIN_dom"/>
</dbReference>
<proteinExistence type="inferred from homology"/>
<sequence>MSASKQTAEPAGNTKVQLKKEEYTEVPGDDLLPPVHLLNLKPARDGHLNKKVFGSPPTNKPSNKTIMVVGATGSGKTTLINGMINYVLGVEWKDNWRYKLIDEQTNTTQACSQTSEVTAYEIYHTDGFQVPFSLTIIDTPGFGDTRGIKQDKEITEKIRQFFSVKGGIDEIDAVCFVVQSALARLTPTQTYIFNAILSIFGKDIADNIILLVTFADGKSPPVLEAIKADNIPCALNPSNGSPLHFKFNNSVLFVKHTANDEENIFDTMFWNMGKASMNKFFTHLNTMKPQSLTLTKEVLEERRQLEATVEGVQPMIRVGLSKLEEINTTRGILQNHETHMKANEDFNYEVEVEKSEKIDIKSGTFITNCHGCNFTCHYPCKIPKDEDKSGCAAMKDGNCTVCPNKCIWSDHFNMTYQWDTQRVTEKRTYQDLKSKYETALNKTMTTEKIITQLEIECVQVQKKVAVMMETSAKSLQRLREIALRPDPLSTPDYIDVLIETEKQVAKPGYQQRMKELHQIRKSAIIMDSVKKGIPLFGEDKLTWKNMKSTGKGLFNNW</sequence>
<reference evidence="4" key="1">
    <citation type="submission" date="2025-08" db="UniProtKB">
        <authorList>
            <consortium name="RefSeq"/>
        </authorList>
    </citation>
    <scope>IDENTIFICATION</scope>
</reference>
<dbReference type="FunFam" id="3.40.50.300:FF:002049">
    <property type="entry name" value="Si:ch73-170d6.2"/>
    <property type="match status" value="1"/>
</dbReference>
<feature type="domain" description="Septin-type G" evidence="2">
    <location>
        <begin position="65"/>
        <end position="146"/>
    </location>
</feature>
<evidence type="ECO:0000256" key="1">
    <source>
        <dbReference type="RuleBase" id="RU004560"/>
    </source>
</evidence>
<evidence type="ECO:0000259" key="2">
    <source>
        <dbReference type="Pfam" id="PF00735"/>
    </source>
</evidence>
<dbReference type="GO" id="GO:0005525">
    <property type="term" value="F:GTP binding"/>
    <property type="evidence" value="ECO:0007669"/>
    <property type="project" value="UniProtKB-KW"/>
</dbReference>
<organism evidence="3 4">
    <name type="scientific">Clupea harengus</name>
    <name type="common">Atlantic herring</name>
    <dbReference type="NCBI Taxonomy" id="7950"/>
    <lineage>
        <taxon>Eukaryota</taxon>
        <taxon>Metazoa</taxon>
        <taxon>Chordata</taxon>
        <taxon>Craniata</taxon>
        <taxon>Vertebrata</taxon>
        <taxon>Euteleostomi</taxon>
        <taxon>Actinopterygii</taxon>
        <taxon>Neopterygii</taxon>
        <taxon>Teleostei</taxon>
        <taxon>Clupei</taxon>
        <taxon>Clupeiformes</taxon>
        <taxon>Clupeoidei</taxon>
        <taxon>Clupeidae</taxon>
        <taxon>Clupea</taxon>
    </lineage>
</organism>
<dbReference type="PANTHER" id="PTHR32046:SF14">
    <property type="match status" value="1"/>
</dbReference>
<keyword evidence="1" id="KW-0547">Nucleotide-binding</keyword>
<dbReference type="AlphaFoldDB" id="A0A8M1K925"/>
<dbReference type="Pfam" id="PF00735">
    <property type="entry name" value="Septin"/>
    <property type="match status" value="1"/>
</dbReference>
<comment type="similarity">
    <text evidence="1">Belongs to the TRAFAC class TrmE-Era-EngA-EngB-Septin-like GTPase superfamily. Septin GTPase family.</text>
</comment>
<dbReference type="KEGG" id="char:122129886"/>
<accession>A0A8M1K925</accession>
<dbReference type="OrthoDB" id="8954335at2759"/>
<name>A0A8M1K925_CLUHA</name>
<keyword evidence="1" id="KW-0342">GTP-binding</keyword>
<keyword evidence="3" id="KW-1185">Reference proteome</keyword>